<organism evidence="7 8">
    <name type="scientific">Conoideocrella luteorostrata</name>
    <dbReference type="NCBI Taxonomy" id="1105319"/>
    <lineage>
        <taxon>Eukaryota</taxon>
        <taxon>Fungi</taxon>
        <taxon>Dikarya</taxon>
        <taxon>Ascomycota</taxon>
        <taxon>Pezizomycotina</taxon>
        <taxon>Sordariomycetes</taxon>
        <taxon>Hypocreomycetidae</taxon>
        <taxon>Hypocreales</taxon>
        <taxon>Clavicipitaceae</taxon>
        <taxon>Conoideocrella</taxon>
    </lineage>
</organism>
<accession>A0AAJ0CXQ2</accession>
<sequence>MKAYTLLALFASLAAAANKNRRPATPGFALKSYTATASVAKRQLPTHPSVVYRVDTLPPDKVKERGGFPPRQPNLHDADFGIYAHSHNTLSGGKSPYVSTSLRPQGAEIFASPGHMAYLYEIHATPNFIDTFTTLGGNKITATGVPYLLHKSEREFLATGGIKWDQVISSTTLPNGRDTNKADRKLKLNTDYNNMYDKLKASGPQFQLAEFPAGHEARTKEPWSQYAKTDIKESGLQFVDKNGGLLGLTRDSPIVFDIKYTAGKSTFYVPSPKQDGSPPPFNSGDRIKGQGSNGVDTQANSQKPSAEGPGTSKGKAELTELAPARRTELLAAAERLSEKEFTSMAGKTGLTAIVERQLGGNLAEVRVKALGHESLATSWSKLSPKSKALKVGTGGLAGAGVALWVGGMVNAFTTESSKWDKAAAVTAIVPFVGCGTNLVAQAQKASTTGALVALDTSLCLLGDALLLGGATLPLGIVVHLVRYLIHFFEPPPPPALPSYQEIKAMRDKAWQNLLDQLLTNLASKTWRDKLEGSVAIEALGIWSQAADSIGLIEAGNQTVFNISMSAGQPETTDLTRAQDSVQTAIGQIRERAEAEIMRRQRLYLLSLPKALREDFNSSLKEIGYKLNQAFIVKLNATLAVPGSEGYADSRDRIEDASSQLKQDLPQLPSLFSLSYFVGVAAGINDPTCAVNKTVIDPILYYKEKTGREDSKLLVRHTSAVVRYLLGKIRESDLPSNASGLSDVREFQMLLAMYIGNTFANWKETHGNRVSYIHEDYEKDMPKLMEYLYGFPRSDAVKLAGRLGLLVDKSNPQCHTISFSHGTVDMAILCLEDSE</sequence>
<feature type="chain" id="PRO_5042459177" description="Heat-labile enterotoxin, A chain" evidence="6">
    <location>
        <begin position="17"/>
        <end position="834"/>
    </location>
</feature>
<name>A0AAJ0CXQ2_9HYPO</name>
<dbReference type="Gene3D" id="3.90.210.10">
    <property type="entry name" value="Heat-Labile Enterotoxin, subunit A"/>
    <property type="match status" value="1"/>
</dbReference>
<evidence type="ECO:0000256" key="4">
    <source>
        <dbReference type="ARBA" id="ARBA00023157"/>
    </source>
</evidence>
<dbReference type="AlphaFoldDB" id="A0AAJ0CXQ2"/>
<dbReference type="SUPFAM" id="SSF56399">
    <property type="entry name" value="ADP-ribosylation"/>
    <property type="match status" value="1"/>
</dbReference>
<evidence type="ECO:0000256" key="2">
    <source>
        <dbReference type="ARBA" id="ARBA00022729"/>
    </source>
</evidence>
<dbReference type="EMBL" id="JASWJB010000042">
    <property type="protein sequence ID" value="KAK2606327.1"/>
    <property type="molecule type" value="Genomic_DNA"/>
</dbReference>
<evidence type="ECO:0000313" key="8">
    <source>
        <dbReference type="Proteomes" id="UP001251528"/>
    </source>
</evidence>
<reference evidence="7" key="1">
    <citation type="submission" date="2023-06" db="EMBL/GenBank/DDBJ databases">
        <title>Conoideocrella luteorostrata (Hypocreales: Clavicipitaceae), a potential biocontrol fungus for elongate hemlock scale in United States Christmas tree production areas.</title>
        <authorList>
            <person name="Barrett H."/>
            <person name="Lovett B."/>
            <person name="Macias A.M."/>
            <person name="Stajich J.E."/>
            <person name="Kasson M.T."/>
        </authorList>
    </citation>
    <scope>NUCLEOTIDE SEQUENCE</scope>
    <source>
        <strain evidence="7">ARSEF 14590</strain>
    </source>
</reference>
<evidence type="ECO:0000256" key="1">
    <source>
        <dbReference type="ARBA" id="ARBA00022656"/>
    </source>
</evidence>
<evidence type="ECO:0000256" key="3">
    <source>
        <dbReference type="ARBA" id="ARBA00023026"/>
    </source>
</evidence>
<dbReference type="InterPro" id="IPR001144">
    <property type="entry name" value="Enterotoxin_A"/>
</dbReference>
<keyword evidence="2 6" id="KW-0732">Signal</keyword>
<evidence type="ECO:0000313" key="7">
    <source>
        <dbReference type="EMBL" id="KAK2606327.1"/>
    </source>
</evidence>
<feature type="compositionally biased region" description="Polar residues" evidence="5">
    <location>
        <begin position="293"/>
        <end position="304"/>
    </location>
</feature>
<evidence type="ECO:0008006" key="9">
    <source>
        <dbReference type="Google" id="ProtNLM"/>
    </source>
</evidence>
<dbReference type="Gene3D" id="1.10.490.40">
    <property type="entry name" value="Diphtheria toxin, translocation domain"/>
    <property type="match status" value="1"/>
</dbReference>
<keyword evidence="8" id="KW-1185">Reference proteome</keyword>
<evidence type="ECO:0000256" key="5">
    <source>
        <dbReference type="SAM" id="MobiDB-lite"/>
    </source>
</evidence>
<evidence type="ECO:0000256" key="6">
    <source>
        <dbReference type="SAM" id="SignalP"/>
    </source>
</evidence>
<dbReference type="Proteomes" id="UP001251528">
    <property type="component" value="Unassembled WGS sequence"/>
</dbReference>
<dbReference type="PRINTS" id="PR00771">
    <property type="entry name" value="ENTEROTOXINA"/>
</dbReference>
<gene>
    <name evidence="7" type="ORF">QQS21_003258</name>
</gene>
<dbReference type="GO" id="GO:0090729">
    <property type="term" value="F:toxin activity"/>
    <property type="evidence" value="ECO:0007669"/>
    <property type="project" value="UniProtKB-KW"/>
</dbReference>
<feature type="region of interest" description="Disordered" evidence="5">
    <location>
        <begin position="267"/>
        <end position="321"/>
    </location>
</feature>
<keyword evidence="3" id="KW-0843">Virulence</keyword>
<keyword evidence="4" id="KW-1015">Disulfide bond</keyword>
<proteinExistence type="predicted"/>
<comment type="caution">
    <text evidence="7">The sequence shown here is derived from an EMBL/GenBank/DDBJ whole genome shotgun (WGS) entry which is preliminary data.</text>
</comment>
<dbReference type="Pfam" id="PF01375">
    <property type="entry name" value="Enterotoxin_a"/>
    <property type="match status" value="1"/>
</dbReference>
<protein>
    <recommendedName>
        <fullName evidence="9">Heat-labile enterotoxin, A chain</fullName>
    </recommendedName>
</protein>
<feature type="signal peptide" evidence="6">
    <location>
        <begin position="1"/>
        <end position="16"/>
    </location>
</feature>
<keyword evidence="1" id="KW-0800">Toxin</keyword>